<evidence type="ECO:0000259" key="1">
    <source>
        <dbReference type="Pfam" id="PF09458"/>
    </source>
</evidence>
<dbReference type="GO" id="GO:0030246">
    <property type="term" value="F:carbohydrate binding"/>
    <property type="evidence" value="ECO:0007669"/>
    <property type="project" value="InterPro"/>
</dbReference>
<organism evidence="2 3">
    <name type="scientific">Immersiella caudata</name>
    <dbReference type="NCBI Taxonomy" id="314043"/>
    <lineage>
        <taxon>Eukaryota</taxon>
        <taxon>Fungi</taxon>
        <taxon>Dikarya</taxon>
        <taxon>Ascomycota</taxon>
        <taxon>Pezizomycotina</taxon>
        <taxon>Sordariomycetes</taxon>
        <taxon>Sordariomycetidae</taxon>
        <taxon>Sordariales</taxon>
        <taxon>Lasiosphaeriaceae</taxon>
        <taxon>Immersiella</taxon>
    </lineage>
</organism>
<protein>
    <submittedName>
        <fullName evidence="2">Metalloprotease</fullName>
    </submittedName>
</protein>
<keyword evidence="3" id="KW-1185">Reference proteome</keyword>
<dbReference type="InterPro" id="IPR037221">
    <property type="entry name" value="H-type_lectin_dom_sf"/>
</dbReference>
<dbReference type="AlphaFoldDB" id="A0AA40BZ96"/>
<dbReference type="EMBL" id="JAULSU010000004">
    <property type="protein sequence ID" value="KAK0618938.1"/>
    <property type="molecule type" value="Genomic_DNA"/>
</dbReference>
<proteinExistence type="predicted"/>
<feature type="domain" description="H-type lectin" evidence="1">
    <location>
        <begin position="281"/>
        <end position="345"/>
    </location>
</feature>
<dbReference type="InterPro" id="IPR024079">
    <property type="entry name" value="MetalloPept_cat_dom_sf"/>
</dbReference>
<dbReference type="Pfam" id="PF09458">
    <property type="entry name" value="H_lectin"/>
    <property type="match status" value="3"/>
</dbReference>
<dbReference type="SUPFAM" id="SSF55486">
    <property type="entry name" value="Metalloproteases ('zincins'), catalytic domain"/>
    <property type="match status" value="1"/>
</dbReference>
<name>A0AA40BZ96_9PEZI</name>
<feature type="domain" description="H-type lectin" evidence="1">
    <location>
        <begin position="477"/>
        <end position="541"/>
    </location>
</feature>
<dbReference type="Proteomes" id="UP001175000">
    <property type="component" value="Unassembled WGS sequence"/>
</dbReference>
<evidence type="ECO:0000313" key="2">
    <source>
        <dbReference type="EMBL" id="KAK0618938.1"/>
    </source>
</evidence>
<dbReference type="GO" id="GO:0007155">
    <property type="term" value="P:cell adhesion"/>
    <property type="evidence" value="ECO:0007669"/>
    <property type="project" value="InterPro"/>
</dbReference>
<sequence length="548" mass="60671">MTLANPTPEETFLCLEIRHPLESADDVIRNTLEENPQNALGSTGILPFGQDSVENEPLHLAVNIKKHWHPGRTLSIKFLSGSPDLHAKVEKYADLWLMYANLKFNWLPMDAPKADIRIDFQVGGGSKSLIGVDALLVTDQTQQTMNLEINLKNPDEYIRRKVLHEFGHVLGCEHEHQSPLASFEWNKEVIYAELGRPPNSWSKSKIDRNVINRLEAKEISASIYDPDSIMLYQYPASWFKNSGGVGTKNNTTLSTRDREWIKQTYPPWSSDIGYFSTLRTKDMPFEPAYAAPPRVAVGLSWLDLDCSQPLSFLAKAEGITEDHFTVTIAPSDPRSRIVSATCSWIEASASDSEIQLGHWTIPTPTPTLTPESPTISSQNNTLSTTIKFPYRFDGGEAPTVLAFLSELKMSKDHPWRVKTYITDASPFKFKLHLDIGPGTDLRGATVTWVAFPASKQGMLGGTFATDDIPGPENAGVVDFSKARFHMAPAVMMAISGLDFENGRNLRLRISHSGLSNGGMAWHLDSLGDSLMNTATGVFVAVCPPEGNE</sequence>
<gene>
    <name evidence="2" type="ORF">B0T14DRAFT_536926</name>
</gene>
<evidence type="ECO:0000313" key="3">
    <source>
        <dbReference type="Proteomes" id="UP001175000"/>
    </source>
</evidence>
<comment type="caution">
    <text evidence="2">The sequence shown here is derived from an EMBL/GenBank/DDBJ whole genome shotgun (WGS) entry which is preliminary data.</text>
</comment>
<dbReference type="InterPro" id="IPR019019">
    <property type="entry name" value="H-type_lectin_domain"/>
</dbReference>
<accession>A0AA40BZ96</accession>
<dbReference type="Gene3D" id="3.40.390.10">
    <property type="entry name" value="Collagenase (Catalytic Domain)"/>
    <property type="match status" value="1"/>
</dbReference>
<dbReference type="GO" id="GO:0008237">
    <property type="term" value="F:metallopeptidase activity"/>
    <property type="evidence" value="ECO:0007669"/>
    <property type="project" value="UniProtKB-KW"/>
</dbReference>
<reference evidence="2" key="1">
    <citation type="submission" date="2023-06" db="EMBL/GenBank/DDBJ databases">
        <title>Genome-scale phylogeny and comparative genomics of the fungal order Sordariales.</title>
        <authorList>
            <consortium name="Lawrence Berkeley National Laboratory"/>
            <person name="Hensen N."/>
            <person name="Bonometti L."/>
            <person name="Westerberg I."/>
            <person name="Brannstrom I.O."/>
            <person name="Guillou S."/>
            <person name="Cros-Aarteil S."/>
            <person name="Calhoun S."/>
            <person name="Haridas S."/>
            <person name="Kuo A."/>
            <person name="Mondo S."/>
            <person name="Pangilinan J."/>
            <person name="Riley R."/>
            <person name="Labutti K."/>
            <person name="Andreopoulos B."/>
            <person name="Lipzen A."/>
            <person name="Chen C."/>
            <person name="Yanf M."/>
            <person name="Daum C."/>
            <person name="Ng V."/>
            <person name="Clum A."/>
            <person name="Steindorff A."/>
            <person name="Ohm R."/>
            <person name="Martin F."/>
            <person name="Silar P."/>
            <person name="Natvig D."/>
            <person name="Lalanne C."/>
            <person name="Gautier V."/>
            <person name="Ament-Velasquez S.L."/>
            <person name="Kruys A."/>
            <person name="Hutchinson M.I."/>
            <person name="Powell A.J."/>
            <person name="Barry K."/>
            <person name="Miller A.N."/>
            <person name="Grigoriev I.V."/>
            <person name="Debuchy R."/>
            <person name="Gladieux P."/>
            <person name="Thoren M.H."/>
            <person name="Johannesson H."/>
        </authorList>
    </citation>
    <scope>NUCLEOTIDE SEQUENCE</scope>
    <source>
        <strain evidence="2">CBS 606.72</strain>
    </source>
</reference>
<feature type="domain" description="H-type lectin" evidence="1">
    <location>
        <begin position="383"/>
        <end position="451"/>
    </location>
</feature>
<keyword evidence="2" id="KW-0482">Metalloprotease</keyword>
<keyword evidence="2" id="KW-0378">Hydrolase</keyword>
<dbReference type="SUPFAM" id="SSF141086">
    <property type="entry name" value="Agglutinin HPA-like"/>
    <property type="match status" value="3"/>
</dbReference>
<keyword evidence="2" id="KW-0645">Protease</keyword>
<dbReference type="Gene3D" id="2.60.40.2080">
    <property type="match status" value="3"/>
</dbReference>